<protein>
    <submittedName>
        <fullName evidence="1">Uncharacterized protein</fullName>
    </submittedName>
</protein>
<accession>A0A085M3E6</accession>
<sequence>MVDQWLVGRFFFHFLVDSSNYSSENLEGRRGEGLQCELQLQLSQAILRTRRMPRRNGWLSLYNIMIG</sequence>
<dbReference type="Proteomes" id="UP000030764">
    <property type="component" value="Unassembled WGS sequence"/>
</dbReference>
<organism evidence="1 2">
    <name type="scientific">Trichuris suis</name>
    <name type="common">pig whipworm</name>
    <dbReference type="NCBI Taxonomy" id="68888"/>
    <lineage>
        <taxon>Eukaryota</taxon>
        <taxon>Metazoa</taxon>
        <taxon>Ecdysozoa</taxon>
        <taxon>Nematoda</taxon>
        <taxon>Enoplea</taxon>
        <taxon>Dorylaimia</taxon>
        <taxon>Trichinellida</taxon>
        <taxon>Trichuridae</taxon>
        <taxon>Trichuris</taxon>
    </lineage>
</organism>
<dbReference type="EMBL" id="KL363236">
    <property type="protein sequence ID" value="KFD51742.1"/>
    <property type="molecule type" value="Genomic_DNA"/>
</dbReference>
<proteinExistence type="predicted"/>
<gene>
    <name evidence="1" type="ORF">M513_07439</name>
</gene>
<reference evidence="1 2" key="1">
    <citation type="journal article" date="2014" name="Nat. Genet.">
        <title>Genome and transcriptome of the porcine whipworm Trichuris suis.</title>
        <authorList>
            <person name="Jex A.R."/>
            <person name="Nejsum P."/>
            <person name="Schwarz E.M."/>
            <person name="Hu L."/>
            <person name="Young N.D."/>
            <person name="Hall R.S."/>
            <person name="Korhonen P.K."/>
            <person name="Liao S."/>
            <person name="Thamsborg S."/>
            <person name="Xia J."/>
            <person name="Xu P."/>
            <person name="Wang S."/>
            <person name="Scheerlinck J.P."/>
            <person name="Hofmann A."/>
            <person name="Sternberg P.W."/>
            <person name="Wang J."/>
            <person name="Gasser R.B."/>
        </authorList>
    </citation>
    <scope>NUCLEOTIDE SEQUENCE [LARGE SCALE GENOMIC DNA]</scope>
    <source>
        <strain evidence="1">DCEP-RM93M</strain>
    </source>
</reference>
<name>A0A085M3E6_9BILA</name>
<evidence type="ECO:0000313" key="2">
    <source>
        <dbReference type="Proteomes" id="UP000030764"/>
    </source>
</evidence>
<dbReference type="AlphaFoldDB" id="A0A085M3E6"/>
<evidence type="ECO:0000313" key="1">
    <source>
        <dbReference type="EMBL" id="KFD51742.1"/>
    </source>
</evidence>
<keyword evidence="2" id="KW-1185">Reference proteome</keyword>